<gene>
    <name evidence="2" type="ORF">K239x_24870</name>
</gene>
<reference evidence="2 3" key="1">
    <citation type="submission" date="2019-02" db="EMBL/GenBank/DDBJ databases">
        <title>Deep-cultivation of Planctomycetes and their phenomic and genomic characterization uncovers novel biology.</title>
        <authorList>
            <person name="Wiegand S."/>
            <person name="Jogler M."/>
            <person name="Boedeker C."/>
            <person name="Pinto D."/>
            <person name="Vollmers J."/>
            <person name="Rivas-Marin E."/>
            <person name="Kohn T."/>
            <person name="Peeters S.H."/>
            <person name="Heuer A."/>
            <person name="Rast P."/>
            <person name="Oberbeckmann S."/>
            <person name="Bunk B."/>
            <person name="Jeske O."/>
            <person name="Meyerdierks A."/>
            <person name="Storesund J.E."/>
            <person name="Kallscheuer N."/>
            <person name="Luecker S."/>
            <person name="Lage O.M."/>
            <person name="Pohl T."/>
            <person name="Merkel B.J."/>
            <person name="Hornburger P."/>
            <person name="Mueller R.-W."/>
            <person name="Bruemmer F."/>
            <person name="Labrenz M."/>
            <person name="Spormann A.M."/>
            <person name="Op den Camp H."/>
            <person name="Overmann J."/>
            <person name="Amann R."/>
            <person name="Jetten M.S.M."/>
            <person name="Mascher T."/>
            <person name="Medema M.H."/>
            <person name="Devos D.P."/>
            <person name="Kaster A.-K."/>
            <person name="Ovreas L."/>
            <person name="Rohde M."/>
            <person name="Galperin M.Y."/>
            <person name="Jogler C."/>
        </authorList>
    </citation>
    <scope>NUCLEOTIDE SEQUENCE [LARGE SCALE GENOMIC DNA]</scope>
    <source>
        <strain evidence="2 3">K23_9</strain>
    </source>
</reference>
<name>A0A517NTT2_9BACT</name>
<sequence>MTRLQMETTLAVLGDDRRYPNEMSDIVDPALETDERIGVAQESQACDPMVRWISVCRHLLIPIDCVVLAMIAFAIPHGSGVAIAKFWLYFFPVACAVWLIITGSVQSNRTQIPKLVGFAGVSTVASLIHVPLYWAFKFWDNLGQI</sequence>
<dbReference type="Proteomes" id="UP000319817">
    <property type="component" value="Chromosome"/>
</dbReference>
<organism evidence="2 3">
    <name type="scientific">Stieleria marina</name>
    <dbReference type="NCBI Taxonomy" id="1930275"/>
    <lineage>
        <taxon>Bacteria</taxon>
        <taxon>Pseudomonadati</taxon>
        <taxon>Planctomycetota</taxon>
        <taxon>Planctomycetia</taxon>
        <taxon>Pirellulales</taxon>
        <taxon>Pirellulaceae</taxon>
        <taxon>Stieleria</taxon>
    </lineage>
</organism>
<evidence type="ECO:0000256" key="1">
    <source>
        <dbReference type="SAM" id="Phobius"/>
    </source>
</evidence>
<dbReference type="AlphaFoldDB" id="A0A517NTT2"/>
<keyword evidence="1" id="KW-1133">Transmembrane helix</keyword>
<keyword evidence="3" id="KW-1185">Reference proteome</keyword>
<accession>A0A517NTT2</accession>
<evidence type="ECO:0000313" key="3">
    <source>
        <dbReference type="Proteomes" id="UP000319817"/>
    </source>
</evidence>
<feature type="transmembrane region" description="Helical" evidence="1">
    <location>
        <begin position="86"/>
        <end position="103"/>
    </location>
</feature>
<dbReference type="RefSeq" id="WP_145418156.1">
    <property type="nucleotide sequence ID" value="NZ_CP036526.1"/>
</dbReference>
<protein>
    <submittedName>
        <fullName evidence="2">Uncharacterized protein</fullName>
    </submittedName>
</protein>
<evidence type="ECO:0000313" key="2">
    <source>
        <dbReference type="EMBL" id="QDT10530.1"/>
    </source>
</evidence>
<feature type="transmembrane region" description="Helical" evidence="1">
    <location>
        <begin position="115"/>
        <end position="136"/>
    </location>
</feature>
<feature type="transmembrane region" description="Helical" evidence="1">
    <location>
        <begin position="59"/>
        <end position="80"/>
    </location>
</feature>
<dbReference type="EMBL" id="CP036526">
    <property type="protein sequence ID" value="QDT10530.1"/>
    <property type="molecule type" value="Genomic_DNA"/>
</dbReference>
<keyword evidence="1" id="KW-0812">Transmembrane</keyword>
<proteinExistence type="predicted"/>
<keyword evidence="1" id="KW-0472">Membrane</keyword>